<dbReference type="InterPro" id="IPR000182">
    <property type="entry name" value="GNAT_dom"/>
</dbReference>
<sequence>MQDVDKGRMLMGSLHGDHVRLAFAQENEKKIIYDMLVSPEVINLMFDEKHSAPTWDEFNEEEPDDYFSGNPNKHGNYMLINVKEETIGTIVYSIGTGKLNCAELDIWISSKANLGKGYGSEALNLLMNFIKSHYKIKTFIIRPWVKNINAIKAYKKCGFKEIEAFNPADYYSEEKIEDYGEGDYGVNETVNLIYKLE</sequence>
<dbReference type="PROSITE" id="PS51186">
    <property type="entry name" value="GNAT"/>
    <property type="match status" value="1"/>
</dbReference>
<reference evidence="2" key="1">
    <citation type="submission" date="2016-10" db="EMBL/GenBank/DDBJ databases">
        <title>Draft genome sequences of four alkaliphilic bacteria belonging to the Anaerobacillus genus.</title>
        <authorList>
            <person name="Bassil N.M."/>
            <person name="Lloyd J.R."/>
        </authorList>
    </citation>
    <scope>NUCLEOTIDE SEQUENCE [LARGE SCALE GENOMIC DNA]</scope>
    <source>
        <strain evidence="2">NB2006</strain>
    </source>
</reference>
<name>A0A1S2MD64_9BACI</name>
<dbReference type="PANTHER" id="PTHR43415">
    <property type="entry name" value="SPERMIDINE N(1)-ACETYLTRANSFERASE"/>
    <property type="match status" value="1"/>
</dbReference>
<evidence type="ECO:0000259" key="1">
    <source>
        <dbReference type="PROSITE" id="PS51186"/>
    </source>
</evidence>
<dbReference type="InterPro" id="IPR016181">
    <property type="entry name" value="Acyl_CoA_acyltransferase"/>
</dbReference>
<dbReference type="Gene3D" id="3.40.630.30">
    <property type="match status" value="1"/>
</dbReference>
<comment type="caution">
    <text evidence="2">The sequence shown here is derived from an EMBL/GenBank/DDBJ whole genome shotgun (WGS) entry which is preliminary data.</text>
</comment>
<dbReference type="PANTHER" id="PTHR43415:SF3">
    <property type="entry name" value="GNAT-FAMILY ACETYLTRANSFERASE"/>
    <property type="match status" value="1"/>
</dbReference>
<dbReference type="GO" id="GO:0016747">
    <property type="term" value="F:acyltransferase activity, transferring groups other than amino-acyl groups"/>
    <property type="evidence" value="ECO:0007669"/>
    <property type="project" value="InterPro"/>
</dbReference>
<gene>
    <name evidence="2" type="ORF">AWH56_04995</name>
</gene>
<organism evidence="2">
    <name type="scientific">Anaerobacillus isosaccharinicus</name>
    <dbReference type="NCBI Taxonomy" id="1532552"/>
    <lineage>
        <taxon>Bacteria</taxon>
        <taxon>Bacillati</taxon>
        <taxon>Bacillota</taxon>
        <taxon>Bacilli</taxon>
        <taxon>Bacillales</taxon>
        <taxon>Bacillaceae</taxon>
        <taxon>Anaerobacillus</taxon>
    </lineage>
</organism>
<protein>
    <recommendedName>
        <fullName evidence="1">N-acetyltransferase domain-containing protein</fullName>
    </recommendedName>
</protein>
<dbReference type="EMBL" id="LQXD01000035">
    <property type="protein sequence ID" value="OIJ22688.1"/>
    <property type="molecule type" value="Genomic_DNA"/>
</dbReference>
<accession>A0A1S2MD64</accession>
<feature type="domain" description="N-acetyltransferase" evidence="1">
    <location>
        <begin position="19"/>
        <end position="177"/>
    </location>
</feature>
<dbReference type="SUPFAM" id="SSF55729">
    <property type="entry name" value="Acyl-CoA N-acyltransferases (Nat)"/>
    <property type="match status" value="1"/>
</dbReference>
<evidence type="ECO:0000313" key="2">
    <source>
        <dbReference type="EMBL" id="OIJ22688.1"/>
    </source>
</evidence>
<proteinExistence type="predicted"/>
<dbReference type="Pfam" id="PF13302">
    <property type="entry name" value="Acetyltransf_3"/>
    <property type="match status" value="1"/>
</dbReference>
<dbReference type="AlphaFoldDB" id="A0A1S2MD64"/>